<dbReference type="InterPro" id="IPR050194">
    <property type="entry name" value="Glycosyltransferase_grp1"/>
</dbReference>
<dbReference type="AlphaFoldDB" id="A0A2I6SB17"/>
<evidence type="ECO:0000259" key="1">
    <source>
        <dbReference type="Pfam" id="PF00534"/>
    </source>
</evidence>
<dbReference type="Gene3D" id="3.40.50.2000">
    <property type="entry name" value="Glycogen Phosphorylase B"/>
    <property type="match status" value="2"/>
</dbReference>
<sequence length="591" mass="64768">MEVFLADLVAAQRARGDEVVVLVHGLPLPDDPPWLKRVPVLCQAVYAPLAPVFPFALRRLLREFEPQVLHLHMPNPSAFSALLFAAALRVPWVVHWHADVVAAKGRARLSLAYRLYRPFEQLLLARAARVIATSPPYLDASEPLKRWRDKCSVIPLGLDLSRYPAQPDMKQDSWTCGAFRVLAVGRLSHYKDFPTLVRAVSGLTGVELLLAGDGEQRSELEALADAAQGRVRLLGAVSDARKDALLANCDVLCLASIERSEAFGLVLLEAMRYARPCIVSELPGSGMPWVVREAQAGLLAKPGDVADWRRALTLLRDDARMRGEMGERAARSVHRLFSMQACADAVARQYTLAGVQADTPTPRRGLLVVIPARNEAPTLPSIVAELIEAGHPDIVVIDDHSTDGTGEAAERAGATVLRAALPLGAWGGMQAGIRHAIAHGYSSVITMDADGQHDVAAIRCLLAERDKADVVIGAHPARASYARRIAWNWFRRISGLAVEDLTSGFRLYNATAMQLAVSEAATQLDFQDVGVLLMLRRAGLRLAEVPVPMNPRIVDRSRVFDSWWTVTRYMAATTLLCLARRPYRPVPRRSG</sequence>
<dbReference type="CDD" id="cd04179">
    <property type="entry name" value="DPM_DPG-synthase_like"/>
    <property type="match status" value="1"/>
</dbReference>
<dbReference type="OrthoDB" id="9802525at2"/>
<dbReference type="Pfam" id="PF00534">
    <property type="entry name" value="Glycos_transf_1"/>
    <property type="match status" value="1"/>
</dbReference>
<dbReference type="Proteomes" id="UP000242205">
    <property type="component" value="Chromosome"/>
</dbReference>
<feature type="domain" description="Glycosyltransferase 2-like" evidence="2">
    <location>
        <begin position="368"/>
        <end position="489"/>
    </location>
</feature>
<protein>
    <submittedName>
        <fullName evidence="4">Glycosyl transferase family 1</fullName>
    </submittedName>
</protein>
<gene>
    <name evidence="4" type="ORF">C0099_12830</name>
</gene>
<feature type="domain" description="Glycosyl transferase family 1" evidence="1">
    <location>
        <begin position="180"/>
        <end position="330"/>
    </location>
</feature>
<dbReference type="SUPFAM" id="SSF53756">
    <property type="entry name" value="UDP-Glycosyltransferase/glycogen phosphorylase"/>
    <property type="match status" value="1"/>
</dbReference>
<feature type="domain" description="Glycosyltransferase subfamily 4-like N-terminal" evidence="3">
    <location>
        <begin position="1"/>
        <end position="157"/>
    </location>
</feature>
<dbReference type="Pfam" id="PF00535">
    <property type="entry name" value="Glycos_transf_2"/>
    <property type="match status" value="1"/>
</dbReference>
<evidence type="ECO:0000313" key="4">
    <source>
        <dbReference type="EMBL" id="AUN96468.1"/>
    </source>
</evidence>
<dbReference type="KEGG" id="atw:C0099_12830"/>
<organism evidence="4 5">
    <name type="scientific">Pseudazoarcus pumilus</name>
    <dbReference type="NCBI Taxonomy" id="2067960"/>
    <lineage>
        <taxon>Bacteria</taxon>
        <taxon>Pseudomonadati</taxon>
        <taxon>Pseudomonadota</taxon>
        <taxon>Betaproteobacteria</taxon>
        <taxon>Rhodocyclales</taxon>
        <taxon>Zoogloeaceae</taxon>
        <taxon>Pseudazoarcus</taxon>
    </lineage>
</organism>
<dbReference type="InterPro" id="IPR001173">
    <property type="entry name" value="Glyco_trans_2-like"/>
</dbReference>
<dbReference type="SUPFAM" id="SSF53448">
    <property type="entry name" value="Nucleotide-diphospho-sugar transferases"/>
    <property type="match status" value="1"/>
</dbReference>
<name>A0A2I6SB17_9RHOO</name>
<dbReference type="EMBL" id="CP025682">
    <property type="protein sequence ID" value="AUN96468.1"/>
    <property type="molecule type" value="Genomic_DNA"/>
</dbReference>
<proteinExistence type="predicted"/>
<dbReference type="GO" id="GO:0016757">
    <property type="term" value="F:glycosyltransferase activity"/>
    <property type="evidence" value="ECO:0007669"/>
    <property type="project" value="InterPro"/>
</dbReference>
<evidence type="ECO:0000313" key="5">
    <source>
        <dbReference type="Proteomes" id="UP000242205"/>
    </source>
</evidence>
<accession>A0A2I6SB17</accession>
<evidence type="ECO:0000259" key="3">
    <source>
        <dbReference type="Pfam" id="PF13579"/>
    </source>
</evidence>
<dbReference type="InterPro" id="IPR001296">
    <property type="entry name" value="Glyco_trans_1"/>
</dbReference>
<dbReference type="PANTHER" id="PTHR45947:SF3">
    <property type="entry name" value="SULFOQUINOVOSYL TRANSFERASE SQD2"/>
    <property type="match status" value="1"/>
</dbReference>
<dbReference type="PANTHER" id="PTHR45947">
    <property type="entry name" value="SULFOQUINOVOSYL TRANSFERASE SQD2"/>
    <property type="match status" value="1"/>
</dbReference>
<reference evidence="4 5" key="1">
    <citation type="submission" date="2018-01" db="EMBL/GenBank/DDBJ databases">
        <authorList>
            <person name="Fu G.-Y."/>
        </authorList>
    </citation>
    <scope>NUCLEOTIDE SEQUENCE [LARGE SCALE GENOMIC DNA]</scope>
    <source>
        <strain evidence="4 5">SY39</strain>
    </source>
</reference>
<evidence type="ECO:0000259" key="2">
    <source>
        <dbReference type="Pfam" id="PF00535"/>
    </source>
</evidence>
<dbReference type="Pfam" id="PF13579">
    <property type="entry name" value="Glyco_trans_4_4"/>
    <property type="match status" value="1"/>
</dbReference>
<keyword evidence="5" id="KW-1185">Reference proteome</keyword>
<keyword evidence="4" id="KW-0808">Transferase</keyword>
<dbReference type="InterPro" id="IPR029044">
    <property type="entry name" value="Nucleotide-diphossugar_trans"/>
</dbReference>
<dbReference type="InterPro" id="IPR028098">
    <property type="entry name" value="Glyco_trans_4-like_N"/>
</dbReference>
<dbReference type="Gene3D" id="3.90.550.10">
    <property type="entry name" value="Spore Coat Polysaccharide Biosynthesis Protein SpsA, Chain A"/>
    <property type="match status" value="1"/>
</dbReference>